<dbReference type="EMBL" id="VWLE01000072">
    <property type="protein sequence ID" value="KAA3952954.1"/>
    <property type="molecule type" value="Genomic_DNA"/>
</dbReference>
<name>A0A5M5C4Z1_BACOV</name>
<keyword evidence="3" id="KW-1003">Cell membrane</keyword>
<evidence type="ECO:0000259" key="8">
    <source>
        <dbReference type="Pfam" id="PF01757"/>
    </source>
</evidence>
<dbReference type="AlphaFoldDB" id="A0A5M5C4Z1"/>
<dbReference type="InterPro" id="IPR002656">
    <property type="entry name" value="Acyl_transf_3_dom"/>
</dbReference>
<feature type="transmembrane region" description="Helical" evidence="7">
    <location>
        <begin position="65"/>
        <end position="86"/>
    </location>
</feature>
<organism evidence="9 10">
    <name type="scientific">Bacteroides ovatus</name>
    <dbReference type="NCBI Taxonomy" id="28116"/>
    <lineage>
        <taxon>Bacteria</taxon>
        <taxon>Pseudomonadati</taxon>
        <taxon>Bacteroidota</taxon>
        <taxon>Bacteroidia</taxon>
        <taxon>Bacteroidales</taxon>
        <taxon>Bacteroidaceae</taxon>
        <taxon>Bacteroides</taxon>
    </lineage>
</organism>
<feature type="transmembrane region" description="Helical" evidence="7">
    <location>
        <begin position="259"/>
        <end position="276"/>
    </location>
</feature>
<feature type="transmembrane region" description="Helical" evidence="7">
    <location>
        <begin position="200"/>
        <end position="220"/>
    </location>
</feature>
<dbReference type="GO" id="GO:0016413">
    <property type="term" value="F:O-acetyltransferase activity"/>
    <property type="evidence" value="ECO:0007669"/>
    <property type="project" value="TreeGrafter"/>
</dbReference>
<feature type="transmembrane region" description="Helical" evidence="7">
    <location>
        <begin position="282"/>
        <end position="303"/>
    </location>
</feature>
<comment type="similarity">
    <text evidence="2">Belongs to the acyltransferase 3 family.</text>
</comment>
<keyword evidence="5 7" id="KW-1133">Transmembrane helix</keyword>
<feature type="transmembrane region" description="Helical" evidence="7">
    <location>
        <begin position="114"/>
        <end position="132"/>
    </location>
</feature>
<dbReference type="Proteomes" id="UP000323717">
    <property type="component" value="Unassembled WGS sequence"/>
</dbReference>
<gene>
    <name evidence="9" type="ORF">F3D71_07520</name>
</gene>
<keyword evidence="6 7" id="KW-0472">Membrane</keyword>
<feature type="transmembrane region" description="Helical" evidence="7">
    <location>
        <begin position="165"/>
        <end position="188"/>
    </location>
</feature>
<evidence type="ECO:0000313" key="10">
    <source>
        <dbReference type="Proteomes" id="UP000323717"/>
    </source>
</evidence>
<keyword evidence="4 7" id="KW-0812">Transmembrane</keyword>
<comment type="subcellular location">
    <subcellularLocation>
        <location evidence="1">Cell membrane</location>
        <topology evidence="1">Multi-pass membrane protein</topology>
    </subcellularLocation>
</comment>
<evidence type="ECO:0000256" key="3">
    <source>
        <dbReference type="ARBA" id="ARBA00022475"/>
    </source>
</evidence>
<reference evidence="9 10" key="1">
    <citation type="journal article" date="2019" name="Nat. Med.">
        <title>A library of human gut bacterial isolates paired with longitudinal multiomics data enables mechanistic microbiome research.</title>
        <authorList>
            <person name="Poyet M."/>
            <person name="Groussin M."/>
            <person name="Gibbons S.M."/>
            <person name="Avila-Pacheco J."/>
            <person name="Jiang X."/>
            <person name="Kearney S.M."/>
            <person name="Perrotta A.R."/>
            <person name="Berdy B."/>
            <person name="Zhao S."/>
            <person name="Lieberman T.D."/>
            <person name="Swanson P.K."/>
            <person name="Smith M."/>
            <person name="Roesemann S."/>
            <person name="Alexander J.E."/>
            <person name="Rich S.A."/>
            <person name="Livny J."/>
            <person name="Vlamakis H."/>
            <person name="Clish C."/>
            <person name="Bullock K."/>
            <person name="Deik A."/>
            <person name="Scott J."/>
            <person name="Pierce K.A."/>
            <person name="Xavier R.J."/>
            <person name="Alm E.J."/>
        </authorList>
    </citation>
    <scope>NUCLEOTIDE SEQUENCE [LARGE SCALE GENOMIC DNA]</scope>
    <source>
        <strain evidence="9 10">BIOML-A163</strain>
    </source>
</reference>
<evidence type="ECO:0000256" key="7">
    <source>
        <dbReference type="SAM" id="Phobius"/>
    </source>
</evidence>
<dbReference type="Pfam" id="PF01757">
    <property type="entry name" value="Acyl_transf_3"/>
    <property type="match status" value="1"/>
</dbReference>
<sequence length="317" mass="37426">MQQERNYSIDLLKTILAFLIVLHHSPSPFHDTMQPITTCAVPTFFMISGFLIFRKEISFKRIMKNAIRIMKIFLGALLIFYIWFWIRHEELYIPNFKDICLMVFANNEPLSGHLWYLMAYAYALIVIAIFTLKGKMQYLKYIAIIGLVLYFLFDIWHIYCNVPKYLTLVYCFRNFFFTAIPMMFIGSTVVDRNSIRTKTIAVWLIFFSICAWVEMNSFHVNHIADVYFFTIPLSFFLFSLFVNCKIRKPNILTKCGEKYSLYIYILHPIIIKLLTNEFGRDTYFVGMMSFMLTLLVSVLYAVFKNKIKSIANNSKSI</sequence>
<dbReference type="GO" id="GO:0005886">
    <property type="term" value="C:plasma membrane"/>
    <property type="evidence" value="ECO:0007669"/>
    <property type="project" value="UniProtKB-SubCell"/>
</dbReference>
<comment type="caution">
    <text evidence="9">The sequence shown here is derived from an EMBL/GenBank/DDBJ whole genome shotgun (WGS) entry which is preliminary data.</text>
</comment>
<evidence type="ECO:0000256" key="4">
    <source>
        <dbReference type="ARBA" id="ARBA00022692"/>
    </source>
</evidence>
<feature type="transmembrane region" description="Helical" evidence="7">
    <location>
        <begin position="32"/>
        <end position="53"/>
    </location>
</feature>
<proteinExistence type="inferred from homology"/>
<accession>A0A5M5C4Z1</accession>
<dbReference type="PANTHER" id="PTHR40074">
    <property type="entry name" value="O-ACETYLTRANSFERASE WECH"/>
    <property type="match status" value="1"/>
</dbReference>
<evidence type="ECO:0000313" key="9">
    <source>
        <dbReference type="EMBL" id="KAA3952954.1"/>
    </source>
</evidence>
<feature type="transmembrane region" description="Helical" evidence="7">
    <location>
        <begin position="226"/>
        <end position="247"/>
    </location>
</feature>
<keyword evidence="9" id="KW-0808">Transferase</keyword>
<feature type="domain" description="Acyltransferase 3" evidence="8">
    <location>
        <begin position="6"/>
        <end position="299"/>
    </location>
</feature>
<evidence type="ECO:0000256" key="1">
    <source>
        <dbReference type="ARBA" id="ARBA00004651"/>
    </source>
</evidence>
<feature type="transmembrane region" description="Helical" evidence="7">
    <location>
        <begin position="139"/>
        <end position="159"/>
    </location>
</feature>
<feature type="transmembrane region" description="Helical" evidence="7">
    <location>
        <begin position="7"/>
        <end position="26"/>
    </location>
</feature>
<evidence type="ECO:0000256" key="6">
    <source>
        <dbReference type="ARBA" id="ARBA00023136"/>
    </source>
</evidence>
<evidence type="ECO:0000256" key="2">
    <source>
        <dbReference type="ARBA" id="ARBA00007400"/>
    </source>
</evidence>
<keyword evidence="9" id="KW-0012">Acyltransferase</keyword>
<dbReference type="PANTHER" id="PTHR40074:SF2">
    <property type="entry name" value="O-ACETYLTRANSFERASE WECH"/>
    <property type="match status" value="1"/>
</dbReference>
<protein>
    <submittedName>
        <fullName evidence="9">Acyltransferase</fullName>
    </submittedName>
</protein>
<evidence type="ECO:0000256" key="5">
    <source>
        <dbReference type="ARBA" id="ARBA00022989"/>
    </source>
</evidence>
<dbReference type="GO" id="GO:0009246">
    <property type="term" value="P:enterobacterial common antigen biosynthetic process"/>
    <property type="evidence" value="ECO:0007669"/>
    <property type="project" value="TreeGrafter"/>
</dbReference>